<protein>
    <submittedName>
        <fullName evidence="1">Uncharacterized protein</fullName>
    </submittedName>
</protein>
<dbReference type="EMBL" id="BGPR01007715">
    <property type="protein sequence ID" value="GBN28961.1"/>
    <property type="molecule type" value="Genomic_DNA"/>
</dbReference>
<accession>A0A4Y2MP69</accession>
<organism evidence="1 2">
    <name type="scientific">Araneus ventricosus</name>
    <name type="common">Orbweaver spider</name>
    <name type="synonym">Epeira ventricosa</name>
    <dbReference type="NCBI Taxonomy" id="182803"/>
    <lineage>
        <taxon>Eukaryota</taxon>
        <taxon>Metazoa</taxon>
        <taxon>Ecdysozoa</taxon>
        <taxon>Arthropoda</taxon>
        <taxon>Chelicerata</taxon>
        <taxon>Arachnida</taxon>
        <taxon>Araneae</taxon>
        <taxon>Araneomorphae</taxon>
        <taxon>Entelegynae</taxon>
        <taxon>Araneoidea</taxon>
        <taxon>Araneidae</taxon>
        <taxon>Araneus</taxon>
    </lineage>
</organism>
<reference evidence="1 2" key="1">
    <citation type="journal article" date="2019" name="Sci. Rep.">
        <title>Orb-weaving spider Araneus ventricosus genome elucidates the spidroin gene catalogue.</title>
        <authorList>
            <person name="Kono N."/>
            <person name="Nakamura H."/>
            <person name="Ohtoshi R."/>
            <person name="Moran D.A.P."/>
            <person name="Shinohara A."/>
            <person name="Yoshida Y."/>
            <person name="Fujiwara M."/>
            <person name="Mori M."/>
            <person name="Tomita M."/>
            <person name="Arakawa K."/>
        </authorList>
    </citation>
    <scope>NUCLEOTIDE SEQUENCE [LARGE SCALE GENOMIC DNA]</scope>
</reference>
<proteinExistence type="predicted"/>
<evidence type="ECO:0000313" key="2">
    <source>
        <dbReference type="Proteomes" id="UP000499080"/>
    </source>
</evidence>
<evidence type="ECO:0000313" key="1">
    <source>
        <dbReference type="EMBL" id="GBN28961.1"/>
    </source>
</evidence>
<comment type="caution">
    <text evidence="1">The sequence shown here is derived from an EMBL/GenBank/DDBJ whole genome shotgun (WGS) entry which is preliminary data.</text>
</comment>
<name>A0A4Y2MP69_ARAVE</name>
<dbReference type="Proteomes" id="UP000499080">
    <property type="component" value="Unassembled WGS sequence"/>
</dbReference>
<dbReference type="AlphaFoldDB" id="A0A4Y2MP69"/>
<keyword evidence="2" id="KW-1185">Reference proteome</keyword>
<gene>
    <name evidence="1" type="ORF">AVEN_166494_1</name>
</gene>
<sequence length="79" mass="8742">MVEDRTQPHAPVPVAVTSTEPVEWTWDEGRGQWSVDAMNLATAREAAVACYQGLGFGVEGLQFLYSIPMYGARYALNYT</sequence>